<sequence>MAEHDYETTDVVICGCDPTGAMLSAYLGRLSVRHIVLEKEDGITTDPRGIALDEDGIRLLQGVGIYEHMYTDIGTCMQKFKFIGGTEKTLDTAPFLEMDYGTTQGGTDHSILRRNLGSTKLESNTTHPNHPSRLPTMGTRLHTPASLRPLLPSQLPLYLQPRPSCCMRSLAFRKTGYVVSSLLFGVMRMEMRWPGLRRSRRLFFRISRMLGVVMGYHRMFDSRKIASTSSAPDHSDSLQEAVMSGFVVESFSAVMPRMFFLHPSSPANNPLPPPSTPPKTNHQEVLLSWSRERKQLTRSLAATIANGNFVTERNPLKIFLRDWYLYILSFIPSCQRDLRLGQRKEGMIRYEYADGMPFVPGSGGGVCAPQVYVSAWERDAEVLFSDDILFAKGKKGLFQVLVYIRDPRELSSAREVVSDIEQTSNGELPANEATFIIETTAPTPVPETNDNMPPVCRLATAEEFAESPLCRGRPEPRYYNPYYLGEIVGGGSVRYVIVRPDRFVYASCDNKRDLEGVVVGLVGYLRGEQYSAV</sequence>
<keyword evidence="6" id="KW-1185">Reference proteome</keyword>
<name>A0A1E3BIC0_ASPCR</name>
<organism evidence="5 6">
    <name type="scientific">Aspergillus cristatus</name>
    <name type="common">Chinese Fuzhuan brick tea-fermentation fungus</name>
    <name type="synonym">Eurotium cristatum</name>
    <dbReference type="NCBI Taxonomy" id="573508"/>
    <lineage>
        <taxon>Eukaryota</taxon>
        <taxon>Fungi</taxon>
        <taxon>Dikarya</taxon>
        <taxon>Ascomycota</taxon>
        <taxon>Pezizomycotina</taxon>
        <taxon>Eurotiomycetes</taxon>
        <taxon>Eurotiomycetidae</taxon>
        <taxon>Eurotiales</taxon>
        <taxon>Aspergillaceae</taxon>
        <taxon>Aspergillus</taxon>
        <taxon>Aspergillus subgen. Aspergillus</taxon>
    </lineage>
</organism>
<evidence type="ECO:0000313" key="6">
    <source>
        <dbReference type="Proteomes" id="UP000094569"/>
    </source>
</evidence>
<dbReference type="Pfam" id="PF01494">
    <property type="entry name" value="FAD_binding_3"/>
    <property type="match status" value="1"/>
</dbReference>
<comment type="caution">
    <text evidence="5">The sequence shown here is derived from an EMBL/GenBank/DDBJ whole genome shotgun (WGS) entry which is preliminary data.</text>
</comment>
<dbReference type="VEuPathDB" id="FungiDB:SI65_03763"/>
<accession>A0A1E3BIC0</accession>
<evidence type="ECO:0000256" key="3">
    <source>
        <dbReference type="ARBA" id="ARBA00023002"/>
    </source>
</evidence>
<evidence type="ECO:0000259" key="4">
    <source>
        <dbReference type="Pfam" id="PF01494"/>
    </source>
</evidence>
<dbReference type="AlphaFoldDB" id="A0A1E3BIC0"/>
<dbReference type="STRING" id="573508.A0A1E3BIC0"/>
<evidence type="ECO:0000256" key="1">
    <source>
        <dbReference type="ARBA" id="ARBA00022630"/>
    </source>
</evidence>
<dbReference type="PANTHER" id="PTHR43476:SF5">
    <property type="entry name" value="FAD-DEPENDENT MONOOXYGENASE"/>
    <property type="match status" value="1"/>
</dbReference>
<keyword evidence="1" id="KW-0285">Flavoprotein</keyword>
<reference evidence="5 6" key="1">
    <citation type="journal article" date="2016" name="BMC Genomics">
        <title>Comparative genomic and transcriptomic analyses of the Fuzhuan brick tea-fermentation fungus Aspergillus cristatus.</title>
        <authorList>
            <person name="Ge Y."/>
            <person name="Wang Y."/>
            <person name="Liu Y."/>
            <person name="Tan Y."/>
            <person name="Ren X."/>
            <person name="Zhang X."/>
            <person name="Hyde K.D."/>
            <person name="Liu Y."/>
            <person name="Liu Z."/>
        </authorList>
    </citation>
    <scope>NUCLEOTIDE SEQUENCE [LARGE SCALE GENOMIC DNA]</scope>
    <source>
        <strain evidence="5 6">GZAAS20.1005</strain>
    </source>
</reference>
<gene>
    <name evidence="5" type="ORF">SI65_03763</name>
</gene>
<evidence type="ECO:0000313" key="5">
    <source>
        <dbReference type="EMBL" id="ODM20710.1"/>
    </source>
</evidence>
<keyword evidence="2" id="KW-0274">FAD</keyword>
<dbReference type="SUPFAM" id="SSF51905">
    <property type="entry name" value="FAD/NAD(P)-binding domain"/>
    <property type="match status" value="1"/>
</dbReference>
<dbReference type="EMBL" id="JXNT01000003">
    <property type="protein sequence ID" value="ODM20710.1"/>
    <property type="molecule type" value="Genomic_DNA"/>
</dbReference>
<proteinExistence type="predicted"/>
<dbReference type="InterPro" id="IPR050631">
    <property type="entry name" value="PheA/TfdB_FAD_monoxygenase"/>
</dbReference>
<protein>
    <recommendedName>
        <fullName evidence="4">FAD-binding domain-containing protein</fullName>
    </recommendedName>
</protein>
<dbReference type="GO" id="GO:0071949">
    <property type="term" value="F:FAD binding"/>
    <property type="evidence" value="ECO:0007669"/>
    <property type="project" value="InterPro"/>
</dbReference>
<dbReference type="InterPro" id="IPR036188">
    <property type="entry name" value="FAD/NAD-bd_sf"/>
</dbReference>
<dbReference type="GO" id="GO:0016491">
    <property type="term" value="F:oxidoreductase activity"/>
    <property type="evidence" value="ECO:0007669"/>
    <property type="project" value="UniProtKB-KW"/>
</dbReference>
<dbReference type="Gene3D" id="3.50.50.60">
    <property type="entry name" value="FAD/NAD(P)-binding domain"/>
    <property type="match status" value="1"/>
</dbReference>
<keyword evidence="3" id="KW-0560">Oxidoreductase</keyword>
<dbReference type="InterPro" id="IPR002938">
    <property type="entry name" value="FAD-bd"/>
</dbReference>
<evidence type="ECO:0000256" key="2">
    <source>
        <dbReference type="ARBA" id="ARBA00022827"/>
    </source>
</evidence>
<dbReference type="OrthoDB" id="10016252at2759"/>
<feature type="domain" description="FAD-binding" evidence="4">
    <location>
        <begin position="9"/>
        <end position="71"/>
    </location>
</feature>
<dbReference type="PANTHER" id="PTHR43476">
    <property type="entry name" value="3-(3-HYDROXY-PHENYL)PROPIONATE/3-HYDROXYCINNAMIC ACID HYDROXYLASE"/>
    <property type="match status" value="1"/>
</dbReference>
<dbReference type="Proteomes" id="UP000094569">
    <property type="component" value="Unassembled WGS sequence"/>
</dbReference>